<protein>
    <submittedName>
        <fullName evidence="1">Uncharacterized protein</fullName>
    </submittedName>
</protein>
<evidence type="ECO:0000313" key="2">
    <source>
        <dbReference type="Proteomes" id="UP000481043"/>
    </source>
</evidence>
<organism evidence="1 2">
    <name type="scientific">Bacillus mesophilus</name>
    <dbReference type="NCBI Taxonomy" id="1808955"/>
    <lineage>
        <taxon>Bacteria</taxon>
        <taxon>Bacillati</taxon>
        <taxon>Bacillota</taxon>
        <taxon>Bacilli</taxon>
        <taxon>Bacillales</taxon>
        <taxon>Bacillaceae</taxon>
        <taxon>Bacillus</taxon>
    </lineage>
</organism>
<evidence type="ECO:0000313" key="1">
    <source>
        <dbReference type="EMBL" id="NEY70873.1"/>
    </source>
</evidence>
<reference evidence="1 2" key="1">
    <citation type="submission" date="2020-02" db="EMBL/GenBank/DDBJ databases">
        <title>Bacillus aquiflavi sp. nov., isolated from yellow water of strong flavor Chinese baijiu in Yibin region of China.</title>
        <authorList>
            <person name="Xie J."/>
        </authorList>
    </citation>
    <scope>NUCLEOTIDE SEQUENCE [LARGE SCALE GENOMIC DNA]</scope>
    <source>
        <strain evidence="1 2">SA4</strain>
    </source>
</reference>
<comment type="caution">
    <text evidence="1">The sequence shown here is derived from an EMBL/GenBank/DDBJ whole genome shotgun (WGS) entry which is preliminary data.</text>
</comment>
<gene>
    <name evidence="1" type="ORF">G4D63_03860</name>
</gene>
<dbReference type="Proteomes" id="UP000481043">
    <property type="component" value="Unassembled WGS sequence"/>
</dbReference>
<dbReference type="EMBL" id="JAAIWM010000001">
    <property type="protein sequence ID" value="NEY70873.1"/>
    <property type="molecule type" value="Genomic_DNA"/>
</dbReference>
<sequence length="70" mass="8250">MTVNHAGALKKEYFIAYLKLVLNARECTIEEAKDITFNLFFRQNKEIYGEETYKQFLLAYQDLHCRLIAG</sequence>
<accession>A0A6M0Q3W6</accession>
<keyword evidence="2" id="KW-1185">Reference proteome</keyword>
<name>A0A6M0Q3W6_9BACI</name>
<dbReference type="RefSeq" id="WP_163177874.1">
    <property type="nucleotide sequence ID" value="NZ_JAAIWM010000001.1"/>
</dbReference>
<proteinExistence type="predicted"/>
<dbReference type="AlphaFoldDB" id="A0A6M0Q3W6"/>